<proteinExistence type="predicted"/>
<evidence type="ECO:0000256" key="2">
    <source>
        <dbReference type="SAM" id="Phobius"/>
    </source>
</evidence>
<dbReference type="InterPro" id="IPR011123">
    <property type="entry name" value="Y_Y_Y"/>
</dbReference>
<dbReference type="RefSeq" id="WP_229212717.1">
    <property type="nucleotide sequence ID" value="NZ_FNAN01000009.1"/>
</dbReference>
<dbReference type="InterPro" id="IPR011044">
    <property type="entry name" value="Quino_amine_DH_bsu"/>
</dbReference>
<gene>
    <name evidence="4" type="ORF">SAMN04487996_109280</name>
</gene>
<dbReference type="InterPro" id="IPR015943">
    <property type="entry name" value="WD40/YVTN_repeat-like_dom_sf"/>
</dbReference>
<dbReference type="InterPro" id="IPR013783">
    <property type="entry name" value="Ig-like_fold"/>
</dbReference>
<dbReference type="EMBL" id="FNAN01000009">
    <property type="protein sequence ID" value="SDF23802.1"/>
    <property type="molecule type" value="Genomic_DNA"/>
</dbReference>
<accession>A0A1G7JFT8</accession>
<feature type="coiled-coil region" evidence="1">
    <location>
        <begin position="785"/>
        <end position="863"/>
    </location>
</feature>
<dbReference type="GO" id="GO:0006355">
    <property type="term" value="P:regulation of DNA-templated transcription"/>
    <property type="evidence" value="ECO:0007669"/>
    <property type="project" value="InterPro"/>
</dbReference>
<dbReference type="STRING" id="659014.SAMN04487996_109280"/>
<name>A0A1G7JFT8_9BACT</name>
<evidence type="ECO:0000256" key="1">
    <source>
        <dbReference type="SAM" id="Coils"/>
    </source>
</evidence>
<dbReference type="AlphaFoldDB" id="A0A1G7JFT8"/>
<sequence length="968" mass="110332">MKKTLNTAAKRLAKSHFPSRAFKYKAGFATAILFWVTFFLPSLAQETPPLINYPATLYKAHNQNWDICQSADGLIYSANSDGLLEHDGASWKLYPLPDGQIVRTVLYDEQSLQPTGGKVLNRNAQAEQRIYVGGFSEFGYWKKEADGQLRYYSLSKKAGFASLRTEEIWHILKTPKYIYFQSFSQVYRYDGKNLKEIKGSGNIMFMRFVQNRLLVPTIGRGIYELKGEKFEPLPGTESLSAATISSILPFSNGGILISTTKHGLYIWRNGALTPWDIAISSELKRNIVNRAIVMSHDSSLVFGTIQNGVYVVSKNGALRYQFNKETGLQNNTVLALEEDAQQQLWIGLDQGIDMVKMSSPIIAYQTSDNPLGSTYAAAIWHGKLYVGSNKGVFVKKWLSPEPFRPVWGLEGQTWALKVIDDQLLCGHNDATYRIGENGVTKISNINGGWVFMPIRLGSDSLLLQGAYVGLHVYKKDAKGIWTYAYPVKKFPPIPIRQIARDKSGTFWLGHAYKGLFQAKLTPALDSALAWKEFKSPQELPSEFSIELVQWLNGQVRVRSGNAFFQPDAVGKLVPSADFSKEDEAYKVRTGLHGDWFKVFMNRVAFYQPGKKTRNLPLTLVRNSETVVPLSEDYYFFCLDNGYALYNRKSPDEQNEAAGPPVVRKAANLRNLNETFAVSGNPSLPAEVRALRIAFALPVYGQNVQYKYRLKGLTDQWSEWTDQSFVEFTNLESTDYIFEIRSSLNDTIGSYHFGVKPYWRETLFAKILFAVLIALALAALILYQEKRLARHRRKLIEEQEEKLRQQRLTSERRIMQIQNEKLQSEIQSKSQQLSNVAINVVKKNEILEEIRDELKQVKAEMGQQLPNIHYQKLLHSIERNVAGKDDWVLFEQNFDEVHEQFFKRLRQIYPTISPSELRLAACLRMNLSTKEMAPVLGISVRGVEIKRYRLRKKLDLDNDANLAQFMMDI</sequence>
<dbReference type="Pfam" id="PF07495">
    <property type="entry name" value="Y_Y_Y"/>
    <property type="match status" value="1"/>
</dbReference>
<evidence type="ECO:0000313" key="4">
    <source>
        <dbReference type="EMBL" id="SDF23802.1"/>
    </source>
</evidence>
<dbReference type="SUPFAM" id="SSF46894">
    <property type="entry name" value="C-terminal effector domain of the bipartite response regulators"/>
    <property type="match status" value="1"/>
</dbReference>
<dbReference type="SMART" id="SM00421">
    <property type="entry name" value="HTH_LUXR"/>
    <property type="match status" value="1"/>
</dbReference>
<keyword evidence="2" id="KW-0812">Transmembrane</keyword>
<dbReference type="Gene3D" id="2.130.10.10">
    <property type="entry name" value="YVTN repeat-like/Quinoprotein amine dehydrogenase"/>
    <property type="match status" value="1"/>
</dbReference>
<dbReference type="InterPro" id="IPR036388">
    <property type="entry name" value="WH-like_DNA-bd_sf"/>
</dbReference>
<dbReference type="InterPro" id="IPR016032">
    <property type="entry name" value="Sig_transdc_resp-reg_C-effctor"/>
</dbReference>
<dbReference type="Gene3D" id="1.10.10.10">
    <property type="entry name" value="Winged helix-like DNA-binding domain superfamily/Winged helix DNA-binding domain"/>
    <property type="match status" value="1"/>
</dbReference>
<feature type="transmembrane region" description="Helical" evidence="2">
    <location>
        <begin position="762"/>
        <end position="782"/>
    </location>
</feature>
<evidence type="ECO:0000259" key="3">
    <source>
        <dbReference type="SMART" id="SM00421"/>
    </source>
</evidence>
<keyword evidence="1" id="KW-0175">Coiled coil</keyword>
<feature type="domain" description="HTH luxR-type" evidence="3">
    <location>
        <begin position="908"/>
        <end position="965"/>
    </location>
</feature>
<organism evidence="4 5">
    <name type="scientific">Dyadobacter soli</name>
    <dbReference type="NCBI Taxonomy" id="659014"/>
    <lineage>
        <taxon>Bacteria</taxon>
        <taxon>Pseudomonadati</taxon>
        <taxon>Bacteroidota</taxon>
        <taxon>Cytophagia</taxon>
        <taxon>Cytophagales</taxon>
        <taxon>Spirosomataceae</taxon>
        <taxon>Dyadobacter</taxon>
    </lineage>
</organism>
<keyword evidence="2" id="KW-1133">Transmembrane helix</keyword>
<reference evidence="5" key="1">
    <citation type="submission" date="2016-10" db="EMBL/GenBank/DDBJ databases">
        <authorList>
            <person name="Varghese N."/>
            <person name="Submissions S."/>
        </authorList>
    </citation>
    <scope>NUCLEOTIDE SEQUENCE [LARGE SCALE GENOMIC DNA]</scope>
    <source>
        <strain evidence="5">DSM 25329</strain>
    </source>
</reference>
<dbReference type="InterPro" id="IPR000792">
    <property type="entry name" value="Tscrpt_reg_LuxR_C"/>
</dbReference>
<keyword evidence="2" id="KW-0472">Membrane</keyword>
<evidence type="ECO:0000313" key="5">
    <source>
        <dbReference type="Proteomes" id="UP000198748"/>
    </source>
</evidence>
<dbReference type="Proteomes" id="UP000198748">
    <property type="component" value="Unassembled WGS sequence"/>
</dbReference>
<dbReference type="GO" id="GO:0003677">
    <property type="term" value="F:DNA binding"/>
    <property type="evidence" value="ECO:0007669"/>
    <property type="project" value="InterPro"/>
</dbReference>
<dbReference type="Gene3D" id="2.60.40.10">
    <property type="entry name" value="Immunoglobulins"/>
    <property type="match status" value="1"/>
</dbReference>
<dbReference type="SUPFAM" id="SSF50969">
    <property type="entry name" value="YVTN repeat-like/Quinoprotein amine dehydrogenase"/>
    <property type="match status" value="1"/>
</dbReference>
<protein>
    <submittedName>
        <fullName evidence="4">Y_Y_Y domain-containing protein</fullName>
    </submittedName>
</protein>
<keyword evidence="5" id="KW-1185">Reference proteome</keyword>